<keyword evidence="4" id="KW-1185">Reference proteome</keyword>
<dbReference type="PANTHER" id="PTHR33164:SF43">
    <property type="entry name" value="HTH-TYPE TRANSCRIPTIONAL REPRESSOR YETL"/>
    <property type="match status" value="1"/>
</dbReference>
<dbReference type="PANTHER" id="PTHR33164">
    <property type="entry name" value="TRANSCRIPTIONAL REGULATOR, MARR FAMILY"/>
    <property type="match status" value="1"/>
</dbReference>
<gene>
    <name evidence="3" type="ORF">CA983_26920</name>
</gene>
<accession>A0A243RYC5</accession>
<dbReference type="InterPro" id="IPR036390">
    <property type="entry name" value="WH_DNA-bd_sf"/>
</dbReference>
<dbReference type="PROSITE" id="PS50995">
    <property type="entry name" value="HTH_MARR_2"/>
    <property type="match status" value="1"/>
</dbReference>
<proteinExistence type="predicted"/>
<evidence type="ECO:0000256" key="1">
    <source>
        <dbReference type="SAM" id="MobiDB-lite"/>
    </source>
</evidence>
<dbReference type="GO" id="GO:0003700">
    <property type="term" value="F:DNA-binding transcription factor activity"/>
    <property type="evidence" value="ECO:0007669"/>
    <property type="project" value="InterPro"/>
</dbReference>
<dbReference type="RefSeq" id="WP_244207123.1">
    <property type="nucleotide sequence ID" value="NZ_NGFN01000196.1"/>
</dbReference>
<dbReference type="InterPro" id="IPR039422">
    <property type="entry name" value="MarR/SlyA-like"/>
</dbReference>
<evidence type="ECO:0000259" key="2">
    <source>
        <dbReference type="PROSITE" id="PS50995"/>
    </source>
</evidence>
<dbReference type="InterPro" id="IPR000835">
    <property type="entry name" value="HTH_MarR-typ"/>
</dbReference>
<evidence type="ECO:0000313" key="4">
    <source>
        <dbReference type="Proteomes" id="UP000195105"/>
    </source>
</evidence>
<dbReference type="GO" id="GO:0006950">
    <property type="term" value="P:response to stress"/>
    <property type="evidence" value="ECO:0007669"/>
    <property type="project" value="TreeGrafter"/>
</dbReference>
<dbReference type="AlphaFoldDB" id="A0A243RYC5"/>
<comment type="caution">
    <text evidence="3">The sequence shown here is derived from an EMBL/GenBank/DDBJ whole genome shotgun (WGS) entry which is preliminary data.</text>
</comment>
<evidence type="ECO:0000313" key="3">
    <source>
        <dbReference type="EMBL" id="OUD00204.1"/>
    </source>
</evidence>
<dbReference type="InterPro" id="IPR036388">
    <property type="entry name" value="WH-like_DNA-bd_sf"/>
</dbReference>
<feature type="domain" description="HTH marR-type" evidence="2">
    <location>
        <begin position="4"/>
        <end position="138"/>
    </location>
</feature>
<dbReference type="Gene3D" id="1.10.10.10">
    <property type="entry name" value="Winged helix-like DNA-binding domain superfamily/Winged helix DNA-binding domain"/>
    <property type="match status" value="1"/>
</dbReference>
<sequence length="168" mass="18438">MADLKLLFDSVIRLETELWNGVDATLRAACDLPMTWLDILRLLDRTGGCRVQDMAREFAITVGGASKVADRVEAAGYCARRANPDDRRSSIVELTPAGRRKLEEALEVFEEELGLRFAPVLDGQEAADLIATLDRLRSAGRAADASRGDGPKSVPAMRESKQRARPMP</sequence>
<dbReference type="EMBL" id="NGFN01000196">
    <property type="protein sequence ID" value="OUD00204.1"/>
    <property type="molecule type" value="Genomic_DNA"/>
</dbReference>
<reference evidence="3 4" key="1">
    <citation type="submission" date="2017-05" db="EMBL/GenBank/DDBJ databases">
        <title>Biotechnological potential of actinobacteria isolated from South African environments.</title>
        <authorList>
            <person name="Le Roes-Hill M."/>
            <person name="Prins A."/>
            <person name="Durrell K.A."/>
        </authorList>
    </citation>
    <scope>NUCLEOTIDE SEQUENCE [LARGE SCALE GENOMIC DNA]</scope>
    <source>
        <strain evidence="3 4">HMC13</strain>
    </source>
</reference>
<feature type="region of interest" description="Disordered" evidence="1">
    <location>
        <begin position="140"/>
        <end position="168"/>
    </location>
</feature>
<dbReference type="Pfam" id="PF01047">
    <property type="entry name" value="MarR"/>
    <property type="match status" value="1"/>
</dbReference>
<protein>
    <submittedName>
        <fullName evidence="3">MarR family transcriptional regulator</fullName>
    </submittedName>
</protein>
<organism evidence="3 4">
    <name type="scientific">Streptomyces swartbergensis</name>
    <dbReference type="NCBI Taxonomy" id="487165"/>
    <lineage>
        <taxon>Bacteria</taxon>
        <taxon>Bacillati</taxon>
        <taxon>Actinomycetota</taxon>
        <taxon>Actinomycetes</taxon>
        <taxon>Kitasatosporales</taxon>
        <taxon>Streptomycetaceae</taxon>
        <taxon>Streptomyces</taxon>
    </lineage>
</organism>
<dbReference type="SMART" id="SM00347">
    <property type="entry name" value="HTH_MARR"/>
    <property type="match status" value="1"/>
</dbReference>
<dbReference type="Proteomes" id="UP000195105">
    <property type="component" value="Unassembled WGS sequence"/>
</dbReference>
<dbReference type="SUPFAM" id="SSF46785">
    <property type="entry name" value="Winged helix' DNA-binding domain"/>
    <property type="match status" value="1"/>
</dbReference>
<name>A0A243RYC5_9ACTN</name>